<keyword evidence="1" id="KW-0472">Membrane</keyword>
<dbReference type="Proteomes" id="UP001298424">
    <property type="component" value="Unassembled WGS sequence"/>
</dbReference>
<evidence type="ECO:0000313" key="2">
    <source>
        <dbReference type="EMBL" id="MCG6504650.1"/>
    </source>
</evidence>
<feature type="transmembrane region" description="Helical" evidence="1">
    <location>
        <begin position="67"/>
        <end position="92"/>
    </location>
</feature>
<keyword evidence="1" id="KW-1133">Transmembrane helix</keyword>
<keyword evidence="1" id="KW-0812">Transmembrane</keyword>
<organism evidence="2 3">
    <name type="scientific">Kingella pumchi</name>
    <dbReference type="NCBI Taxonomy" id="2779506"/>
    <lineage>
        <taxon>Bacteria</taxon>
        <taxon>Pseudomonadati</taxon>
        <taxon>Pseudomonadota</taxon>
        <taxon>Betaproteobacteria</taxon>
        <taxon>Neisseriales</taxon>
        <taxon>Neisseriaceae</taxon>
        <taxon>Kingella</taxon>
    </lineage>
</organism>
<gene>
    <name evidence="2" type="ORF">MB824_09090</name>
</gene>
<name>A0ABS9NPN1_9NEIS</name>
<proteinExistence type="predicted"/>
<dbReference type="EMBL" id="JAKOOW010000033">
    <property type="protein sequence ID" value="MCG6504650.1"/>
    <property type="molecule type" value="Genomic_DNA"/>
</dbReference>
<evidence type="ECO:0000256" key="1">
    <source>
        <dbReference type="SAM" id="Phobius"/>
    </source>
</evidence>
<evidence type="ECO:0000313" key="3">
    <source>
        <dbReference type="Proteomes" id="UP001298424"/>
    </source>
</evidence>
<accession>A0ABS9NPN1</accession>
<feature type="transmembrane region" description="Helical" evidence="1">
    <location>
        <begin position="112"/>
        <end position="133"/>
    </location>
</feature>
<reference evidence="2 3" key="1">
    <citation type="submission" date="2022-02" db="EMBL/GenBank/DDBJ databases">
        <title>Genome sequence data of Kingella unionensis sp. nov. strain CICC 24913 (CCUG 75125).</title>
        <authorList>
            <person name="Xiao M."/>
        </authorList>
    </citation>
    <scope>NUCLEOTIDE SEQUENCE [LARGE SCALE GENOMIC DNA]</scope>
    <source>
        <strain evidence="2 3">CICC 24913</strain>
    </source>
</reference>
<comment type="caution">
    <text evidence="2">The sequence shown here is derived from an EMBL/GenBank/DDBJ whole genome shotgun (WGS) entry which is preliminary data.</text>
</comment>
<sequence length="198" mass="22689">MTNNDFNPYQTPQAAEEQLFNQHECWRDGKTVYLPPESDLPHCCVRCGEAAQPPARPSKLYWHSPHVYWVLLLVFITGGLALLLYAVLALLLRKKVLLTLCYCPKHIWRRRLNLALAIVFLVLLLLPFLVIFSGEYREINALLVIVPLALLLLMALFNSIIRIRATHIDENLASIKGFGKGFLQQIPEDPLRASQYRQ</sequence>
<protein>
    <submittedName>
        <fullName evidence="2">Uncharacterized protein</fullName>
    </submittedName>
</protein>
<keyword evidence="3" id="KW-1185">Reference proteome</keyword>
<feature type="transmembrane region" description="Helical" evidence="1">
    <location>
        <begin position="139"/>
        <end position="157"/>
    </location>
</feature>
<dbReference type="RefSeq" id="WP_238748167.1">
    <property type="nucleotide sequence ID" value="NZ_JAKOOW010000033.1"/>
</dbReference>